<keyword evidence="3" id="KW-1185">Reference proteome</keyword>
<dbReference type="OrthoDB" id="2206543at2759"/>
<feature type="compositionally biased region" description="Polar residues" evidence="1">
    <location>
        <begin position="130"/>
        <end position="142"/>
    </location>
</feature>
<name>A0A8H7V020_9FUNG</name>
<feature type="compositionally biased region" description="Polar residues" evidence="1">
    <location>
        <begin position="113"/>
        <end position="122"/>
    </location>
</feature>
<comment type="caution">
    <text evidence="2">The sequence shown here is derived from an EMBL/GenBank/DDBJ whole genome shotgun (WGS) entry which is preliminary data.</text>
</comment>
<dbReference type="EMBL" id="JAEPRD010000112">
    <property type="protein sequence ID" value="KAG2198383.1"/>
    <property type="molecule type" value="Genomic_DNA"/>
</dbReference>
<sequence>MGIDNGRILDIHYPARGVVALLIHHSYQVELDSIFTKSKVAPIKEFDLTAAGLVNDLSLHYLRADERASKAVEFHQTRLKFIRSYLRRTVARDVFSRGWITEEQAQLVLSATRSGNDNSNTPENRHINLNVDTPSNFDSRSSGLEHGTDRMELDNVEDEHMDTEDETPNNSLPGVGQPAPRQ</sequence>
<accession>A0A8H7V020</accession>
<gene>
    <name evidence="2" type="ORF">INT47_009788</name>
</gene>
<protein>
    <submittedName>
        <fullName evidence="2">Uncharacterized protein</fullName>
    </submittedName>
</protein>
<evidence type="ECO:0000313" key="3">
    <source>
        <dbReference type="Proteomes" id="UP000603453"/>
    </source>
</evidence>
<dbReference type="AlphaFoldDB" id="A0A8H7V020"/>
<feature type="region of interest" description="Disordered" evidence="1">
    <location>
        <begin position="113"/>
        <end position="182"/>
    </location>
</feature>
<evidence type="ECO:0000256" key="1">
    <source>
        <dbReference type="SAM" id="MobiDB-lite"/>
    </source>
</evidence>
<dbReference type="Proteomes" id="UP000603453">
    <property type="component" value="Unassembled WGS sequence"/>
</dbReference>
<reference evidence="2" key="1">
    <citation type="submission" date="2020-12" db="EMBL/GenBank/DDBJ databases">
        <title>Metabolic potential, ecology and presence of endohyphal bacteria is reflected in genomic diversity of Mucoromycotina.</title>
        <authorList>
            <person name="Muszewska A."/>
            <person name="Okrasinska A."/>
            <person name="Steczkiewicz K."/>
            <person name="Drgas O."/>
            <person name="Orlowska M."/>
            <person name="Perlinska-Lenart U."/>
            <person name="Aleksandrzak-Piekarczyk T."/>
            <person name="Szatraj K."/>
            <person name="Zielenkiewicz U."/>
            <person name="Pilsyk S."/>
            <person name="Malc E."/>
            <person name="Mieczkowski P."/>
            <person name="Kruszewska J.S."/>
            <person name="Biernat P."/>
            <person name="Pawlowska J."/>
        </authorList>
    </citation>
    <scope>NUCLEOTIDE SEQUENCE</scope>
    <source>
        <strain evidence="2">WA0000017839</strain>
    </source>
</reference>
<feature type="compositionally biased region" description="Acidic residues" evidence="1">
    <location>
        <begin position="154"/>
        <end position="167"/>
    </location>
</feature>
<organism evidence="2 3">
    <name type="scientific">Mucor saturninus</name>
    <dbReference type="NCBI Taxonomy" id="64648"/>
    <lineage>
        <taxon>Eukaryota</taxon>
        <taxon>Fungi</taxon>
        <taxon>Fungi incertae sedis</taxon>
        <taxon>Mucoromycota</taxon>
        <taxon>Mucoromycotina</taxon>
        <taxon>Mucoromycetes</taxon>
        <taxon>Mucorales</taxon>
        <taxon>Mucorineae</taxon>
        <taxon>Mucoraceae</taxon>
        <taxon>Mucor</taxon>
    </lineage>
</organism>
<evidence type="ECO:0000313" key="2">
    <source>
        <dbReference type="EMBL" id="KAG2198383.1"/>
    </source>
</evidence>
<proteinExistence type="predicted"/>